<evidence type="ECO:0000313" key="3">
    <source>
        <dbReference type="Proteomes" id="UP000054244"/>
    </source>
</evidence>
<evidence type="ECO:0000256" key="1">
    <source>
        <dbReference type="SAM" id="SignalP"/>
    </source>
</evidence>
<dbReference type="Gene3D" id="1.20.1250.10">
    <property type="match status" value="1"/>
</dbReference>
<dbReference type="InterPro" id="IPR002354">
    <property type="entry name" value="IL-4"/>
</dbReference>
<dbReference type="PANTHER" id="PTHR47401:SF1">
    <property type="entry name" value="INTERLEUKIN-4"/>
    <property type="match status" value="1"/>
</dbReference>
<accession>A0A091NNI5</accession>
<evidence type="ECO:0008006" key="4">
    <source>
        <dbReference type="Google" id="ProtNLM"/>
    </source>
</evidence>
<gene>
    <name evidence="2" type="ORF">N311_05183</name>
</gene>
<protein>
    <recommendedName>
        <fullName evidence="4">Lymphocyte stimulatory factor 1</fullName>
    </recommendedName>
</protein>
<dbReference type="AlphaFoldDB" id="A0A091NNI5"/>
<feature type="signal peptide" evidence="1">
    <location>
        <begin position="1"/>
        <end position="20"/>
    </location>
</feature>
<feature type="chain" id="PRO_5001877552" description="Lymphocyte stimulatory factor 1" evidence="1">
    <location>
        <begin position="21"/>
        <end position="99"/>
    </location>
</feature>
<dbReference type="GO" id="GO:0006955">
    <property type="term" value="P:immune response"/>
    <property type="evidence" value="ECO:0007669"/>
    <property type="project" value="InterPro"/>
</dbReference>
<dbReference type="GO" id="GO:0005136">
    <property type="term" value="F:interleukin-4 receptor binding"/>
    <property type="evidence" value="ECO:0007669"/>
    <property type="project" value="InterPro"/>
</dbReference>
<keyword evidence="3" id="KW-1185">Reference proteome</keyword>
<dbReference type="Proteomes" id="UP000054244">
    <property type="component" value="Unassembled WGS sequence"/>
</dbReference>
<keyword evidence="1" id="KW-0732">Signal</keyword>
<evidence type="ECO:0000313" key="2">
    <source>
        <dbReference type="EMBL" id="KFP90499.1"/>
    </source>
</evidence>
<dbReference type="EMBL" id="KL387657">
    <property type="protein sequence ID" value="KFP90499.1"/>
    <property type="molecule type" value="Genomic_DNA"/>
</dbReference>
<dbReference type="SUPFAM" id="SSF47266">
    <property type="entry name" value="4-helical cytokines"/>
    <property type="match status" value="1"/>
</dbReference>
<organism evidence="2 3">
    <name type="scientific">Apaloderma vittatum</name>
    <name type="common">Bar-tailed trogon</name>
    <dbReference type="NCBI Taxonomy" id="57397"/>
    <lineage>
        <taxon>Eukaryota</taxon>
        <taxon>Metazoa</taxon>
        <taxon>Chordata</taxon>
        <taxon>Craniata</taxon>
        <taxon>Vertebrata</taxon>
        <taxon>Euteleostomi</taxon>
        <taxon>Archelosauria</taxon>
        <taxon>Archosauria</taxon>
        <taxon>Dinosauria</taxon>
        <taxon>Saurischia</taxon>
        <taxon>Theropoda</taxon>
        <taxon>Coelurosauria</taxon>
        <taxon>Aves</taxon>
        <taxon>Neognathae</taxon>
        <taxon>Neoaves</taxon>
        <taxon>Telluraves</taxon>
        <taxon>Coraciimorphae</taxon>
        <taxon>Trogoniformes</taxon>
        <taxon>Trogonidae</taxon>
        <taxon>Apaloderma</taxon>
    </lineage>
</organism>
<proteinExistence type="predicted"/>
<dbReference type="Pfam" id="PF00727">
    <property type="entry name" value="IL4"/>
    <property type="match status" value="1"/>
</dbReference>
<dbReference type="InterPro" id="IPR009079">
    <property type="entry name" value="4_helix_cytokine-like_core"/>
</dbReference>
<sequence length="99" mass="11042">MLPSLKAAFALLSLIELISSIPLNTKTKLSEITHRIQHLNSGVQVPCNDTRVAQVPFTDRKLSDHELLCRAATALTKVPKCKKDYEPLIINLQSLHGKR</sequence>
<dbReference type="GO" id="GO:0008083">
    <property type="term" value="F:growth factor activity"/>
    <property type="evidence" value="ECO:0007669"/>
    <property type="project" value="InterPro"/>
</dbReference>
<feature type="non-terminal residue" evidence="2">
    <location>
        <position position="99"/>
    </location>
</feature>
<dbReference type="PANTHER" id="PTHR47401">
    <property type="entry name" value="INTERLEUKIN-4"/>
    <property type="match status" value="1"/>
</dbReference>
<name>A0A091NNI5_APAVI</name>
<dbReference type="GO" id="GO:0005576">
    <property type="term" value="C:extracellular region"/>
    <property type="evidence" value="ECO:0007669"/>
    <property type="project" value="InterPro"/>
</dbReference>
<reference evidence="2 3" key="1">
    <citation type="submission" date="2014-04" db="EMBL/GenBank/DDBJ databases">
        <title>Genome evolution of avian class.</title>
        <authorList>
            <person name="Zhang G."/>
            <person name="Li C."/>
        </authorList>
    </citation>
    <scope>NUCLEOTIDE SEQUENCE [LARGE SCALE GENOMIC DNA]</scope>
    <source>
        <strain evidence="2">BGI_N311</strain>
    </source>
</reference>